<dbReference type="NCBIfam" id="NF006100">
    <property type="entry name" value="PRK08252.1"/>
    <property type="match status" value="1"/>
</dbReference>
<dbReference type="GO" id="GO:0004300">
    <property type="term" value="F:enoyl-CoA hydratase activity"/>
    <property type="evidence" value="ECO:0007669"/>
    <property type="project" value="UniProtKB-EC"/>
</dbReference>
<dbReference type="PROSITE" id="PS00166">
    <property type="entry name" value="ENOYL_COA_HYDRATASE"/>
    <property type="match status" value="1"/>
</dbReference>
<comment type="caution">
    <text evidence="5">The sequence shown here is derived from an EMBL/GenBank/DDBJ whole genome shotgun (WGS) entry which is preliminary data.</text>
</comment>
<evidence type="ECO:0000313" key="6">
    <source>
        <dbReference type="Proteomes" id="UP000035425"/>
    </source>
</evidence>
<organism evidence="5 6">
    <name type="scientific">Protofrankia coriariae</name>
    <dbReference type="NCBI Taxonomy" id="1562887"/>
    <lineage>
        <taxon>Bacteria</taxon>
        <taxon>Bacillati</taxon>
        <taxon>Actinomycetota</taxon>
        <taxon>Actinomycetes</taxon>
        <taxon>Frankiales</taxon>
        <taxon>Frankiaceae</taxon>
        <taxon>Protofrankia</taxon>
    </lineage>
</organism>
<evidence type="ECO:0000256" key="2">
    <source>
        <dbReference type="ARBA" id="ARBA00023098"/>
    </source>
</evidence>
<name>A0ABR5F1N2_9ACTN</name>
<dbReference type="InterPro" id="IPR018376">
    <property type="entry name" value="Enoyl-CoA_hyd/isom_CS"/>
</dbReference>
<reference evidence="5 6" key="1">
    <citation type="submission" date="2014-12" db="EMBL/GenBank/DDBJ databases">
        <title>Frankia sp. BMG5.1 draft genome.</title>
        <authorList>
            <person name="Gtari M."/>
            <person name="Ghodhbane-Gtari F."/>
            <person name="Nouioui I."/>
            <person name="Ktari A."/>
            <person name="Hezbri K."/>
            <person name="Mimouni W."/>
            <person name="Sbissi I."/>
            <person name="Ayari A."/>
            <person name="Yamanaka T."/>
            <person name="Normand P."/>
            <person name="Tisa L.S."/>
            <person name="Boudabous A."/>
        </authorList>
    </citation>
    <scope>NUCLEOTIDE SEQUENCE [LARGE SCALE GENOMIC DNA]</scope>
    <source>
        <strain evidence="5 6">BMG5.1</strain>
    </source>
</reference>
<keyword evidence="3 5" id="KW-0456">Lyase</keyword>
<dbReference type="PANTHER" id="PTHR11941:SF169">
    <property type="entry name" value="(7AS)-7A-METHYL-1,5-DIOXO-2,3,5,6,7,7A-HEXAHYDRO-1H-INDENE-CARBOXYL-COA HYDROLASE"/>
    <property type="match status" value="1"/>
</dbReference>
<dbReference type="CDD" id="cd06558">
    <property type="entry name" value="crotonase-like"/>
    <property type="match status" value="1"/>
</dbReference>
<comment type="similarity">
    <text evidence="1 4">Belongs to the enoyl-CoA hydratase/isomerase family.</text>
</comment>
<gene>
    <name evidence="5" type="ORF">FrCorBMG51_16630</name>
</gene>
<dbReference type="SUPFAM" id="SSF52096">
    <property type="entry name" value="ClpP/crotonase"/>
    <property type="match status" value="1"/>
</dbReference>
<dbReference type="InterPro" id="IPR014748">
    <property type="entry name" value="Enoyl-CoA_hydra_C"/>
</dbReference>
<evidence type="ECO:0000256" key="4">
    <source>
        <dbReference type="RuleBase" id="RU003707"/>
    </source>
</evidence>
<dbReference type="EC" id="4.2.1.17" evidence="5"/>
<proteinExistence type="inferred from homology"/>
<evidence type="ECO:0000256" key="3">
    <source>
        <dbReference type="ARBA" id="ARBA00023239"/>
    </source>
</evidence>
<dbReference type="EMBL" id="JWIO01000028">
    <property type="protein sequence ID" value="KLL10620.1"/>
    <property type="molecule type" value="Genomic_DNA"/>
</dbReference>
<dbReference type="InterPro" id="IPR029045">
    <property type="entry name" value="ClpP/crotonase-like_dom_sf"/>
</dbReference>
<dbReference type="Pfam" id="PF00378">
    <property type="entry name" value="ECH_1"/>
    <property type="match status" value="1"/>
</dbReference>
<sequence length="254" mass="26301">MTDSVLCRRDGSTLVITMNRPEVRNAVDGSVASGVAAALDELDEDRSLRVGVLTGAAGTFSAGMDLKAFLAGERPEVPGRGLAGLTESQPRKPLIAAVEGHALAGGCELVLACDIVVAAQDASFGIPEVKRGLIAGSGGLLRLPARIPSGIAVEYALTGRTMPAVEAHRWGLVNRLVGSGEALSGALEIAAEIAANGPLAVRTTKQVIRESKSLPTASAWDRQRELLGVVLASADAREGAAAFVEKRQPHWLGE</sequence>
<protein>
    <submittedName>
        <fullName evidence="5">Enoyl-CoA hydratase</fullName>
        <ecNumber evidence="5">4.2.1.17</ecNumber>
    </submittedName>
</protein>
<dbReference type="Gene3D" id="1.10.12.10">
    <property type="entry name" value="Lyase 2-enoyl-coa Hydratase, Chain A, domain 2"/>
    <property type="match status" value="1"/>
</dbReference>
<evidence type="ECO:0000256" key="1">
    <source>
        <dbReference type="ARBA" id="ARBA00005254"/>
    </source>
</evidence>
<dbReference type="RefSeq" id="WP_047223962.1">
    <property type="nucleotide sequence ID" value="NZ_JWIO01000028.1"/>
</dbReference>
<accession>A0ABR5F1N2</accession>
<keyword evidence="6" id="KW-1185">Reference proteome</keyword>
<dbReference type="Gene3D" id="3.90.226.10">
    <property type="entry name" value="2-enoyl-CoA Hydratase, Chain A, domain 1"/>
    <property type="match status" value="1"/>
</dbReference>
<keyword evidence="2" id="KW-0443">Lipid metabolism</keyword>
<dbReference type="PANTHER" id="PTHR11941">
    <property type="entry name" value="ENOYL-COA HYDRATASE-RELATED"/>
    <property type="match status" value="1"/>
</dbReference>
<dbReference type="InterPro" id="IPR001753">
    <property type="entry name" value="Enoyl-CoA_hydra/iso"/>
</dbReference>
<evidence type="ECO:0000313" key="5">
    <source>
        <dbReference type="EMBL" id="KLL10620.1"/>
    </source>
</evidence>
<dbReference type="Proteomes" id="UP000035425">
    <property type="component" value="Unassembled WGS sequence"/>
</dbReference>